<gene>
    <name evidence="2" type="ORF">GCM10009747_22220</name>
</gene>
<protein>
    <recommendedName>
        <fullName evidence="4">Tat pathway signal sequence domain protein</fullName>
    </recommendedName>
</protein>
<reference evidence="3" key="1">
    <citation type="journal article" date="2019" name="Int. J. Syst. Evol. Microbiol.">
        <title>The Global Catalogue of Microorganisms (GCM) 10K type strain sequencing project: providing services to taxonomists for standard genome sequencing and annotation.</title>
        <authorList>
            <consortium name="The Broad Institute Genomics Platform"/>
            <consortium name="The Broad Institute Genome Sequencing Center for Infectious Disease"/>
            <person name="Wu L."/>
            <person name="Ma J."/>
        </authorList>
    </citation>
    <scope>NUCLEOTIDE SEQUENCE [LARGE SCALE GENOMIC DNA]</scope>
    <source>
        <strain evidence="3">JCM 14319</strain>
    </source>
</reference>
<evidence type="ECO:0000313" key="2">
    <source>
        <dbReference type="EMBL" id="GAA1762411.1"/>
    </source>
</evidence>
<feature type="chain" id="PRO_5046100845" description="Tat pathway signal sequence domain protein" evidence="1">
    <location>
        <begin position="38"/>
        <end position="179"/>
    </location>
</feature>
<accession>A0ABP4WX88</accession>
<dbReference type="PROSITE" id="PS51318">
    <property type="entry name" value="TAT"/>
    <property type="match status" value="1"/>
</dbReference>
<dbReference type="EMBL" id="BAAANH010000004">
    <property type="protein sequence ID" value="GAA1762411.1"/>
    <property type="molecule type" value="Genomic_DNA"/>
</dbReference>
<keyword evidence="3" id="KW-1185">Reference proteome</keyword>
<feature type="signal peptide" evidence="1">
    <location>
        <begin position="1"/>
        <end position="37"/>
    </location>
</feature>
<evidence type="ECO:0008006" key="4">
    <source>
        <dbReference type="Google" id="ProtNLM"/>
    </source>
</evidence>
<organism evidence="2 3">
    <name type="scientific">Agromyces humatus</name>
    <dbReference type="NCBI Taxonomy" id="279573"/>
    <lineage>
        <taxon>Bacteria</taxon>
        <taxon>Bacillati</taxon>
        <taxon>Actinomycetota</taxon>
        <taxon>Actinomycetes</taxon>
        <taxon>Micrococcales</taxon>
        <taxon>Microbacteriaceae</taxon>
        <taxon>Agromyces</taxon>
    </lineage>
</organism>
<name>A0ABP4WX88_9MICO</name>
<dbReference type="Proteomes" id="UP001500506">
    <property type="component" value="Unassembled WGS sequence"/>
</dbReference>
<comment type="caution">
    <text evidence="2">The sequence shown here is derived from an EMBL/GenBank/DDBJ whole genome shotgun (WGS) entry which is preliminary data.</text>
</comment>
<proteinExistence type="predicted"/>
<keyword evidence="1" id="KW-0732">Signal</keyword>
<dbReference type="InterPro" id="IPR006311">
    <property type="entry name" value="TAT_signal"/>
</dbReference>
<sequence length="179" mass="18074">MSDLEEQKPGVSRRTVAKAMAWSVPAVALAVPAPAFAASPGIITVNGAGCKLPGASQDVFKGYAFRATISNTTNAQITITIVDMTLGGDDLGNVGVIRLSPCGDLGTNTFVVAANSTFDVALITQNAANSANGQLIISYTVDGGPVQQVSTAANAAPPIQGASCDSFTAAEKNCIASEL</sequence>
<dbReference type="RefSeq" id="WP_232497589.1">
    <property type="nucleotide sequence ID" value="NZ_BAAANH010000004.1"/>
</dbReference>
<evidence type="ECO:0000313" key="3">
    <source>
        <dbReference type="Proteomes" id="UP001500506"/>
    </source>
</evidence>
<evidence type="ECO:0000256" key="1">
    <source>
        <dbReference type="SAM" id="SignalP"/>
    </source>
</evidence>